<dbReference type="EMBL" id="AP012319">
    <property type="protein sequence ID" value="BAL87406.1"/>
    <property type="molecule type" value="Genomic_DNA"/>
</dbReference>
<evidence type="ECO:0000313" key="2">
    <source>
        <dbReference type="Proteomes" id="UP000007882"/>
    </source>
</evidence>
<accession>I0H319</accession>
<keyword evidence="2" id="KW-1185">Reference proteome</keyword>
<dbReference type="AlphaFoldDB" id="I0H319"/>
<dbReference type="Proteomes" id="UP000007882">
    <property type="component" value="Chromosome"/>
</dbReference>
<proteinExistence type="predicted"/>
<dbReference type="HOGENOM" id="CLU_1987872_0_0_11"/>
<dbReference type="PATRIC" id="fig|512565.3.peg.2183"/>
<dbReference type="KEGG" id="ams:AMIS_21860"/>
<dbReference type="OrthoDB" id="3297178at2"/>
<evidence type="ECO:0000313" key="1">
    <source>
        <dbReference type="EMBL" id="BAL87406.1"/>
    </source>
</evidence>
<gene>
    <name evidence="1" type="ordered locus">AMIS_21860</name>
</gene>
<sequence>MRRRRYLSWLLPASILALTLGVVGGIAWLTSRLVDAEEIGDGHITAGRPCTATVRSVTVTNVTFDNDNVYQVDLHVQPDDGSPGYDATVRDTLTSAQAAAVHPGATFRCVTDHDDPTNIEVVWIE</sequence>
<organism evidence="1 2">
    <name type="scientific">Actinoplanes missouriensis (strain ATCC 14538 / DSM 43046 / CBS 188.64 / JCM 3121 / NBRC 102363 / NCIMB 12654 / NRRL B-3342 / UNCC 431)</name>
    <dbReference type="NCBI Taxonomy" id="512565"/>
    <lineage>
        <taxon>Bacteria</taxon>
        <taxon>Bacillati</taxon>
        <taxon>Actinomycetota</taxon>
        <taxon>Actinomycetes</taxon>
        <taxon>Micromonosporales</taxon>
        <taxon>Micromonosporaceae</taxon>
        <taxon>Actinoplanes</taxon>
    </lineage>
</organism>
<protein>
    <submittedName>
        <fullName evidence="1">Uncharacterized protein</fullName>
    </submittedName>
</protein>
<name>I0H319_ACTM4</name>
<dbReference type="RefSeq" id="WP_014442301.1">
    <property type="nucleotide sequence ID" value="NC_017093.1"/>
</dbReference>
<reference evidence="1 2" key="1">
    <citation type="submission" date="2012-02" db="EMBL/GenBank/DDBJ databases">
        <title>Complete genome sequence of Actinoplanes missouriensis 431 (= NBRC 102363).</title>
        <authorList>
            <person name="Ohnishi Y."/>
            <person name="Ishikawa J."/>
            <person name="Sekine M."/>
            <person name="Hosoyama A."/>
            <person name="Harada T."/>
            <person name="Narita H."/>
            <person name="Hata T."/>
            <person name="Konno Y."/>
            <person name="Tutikane K."/>
            <person name="Fujita N."/>
            <person name="Horinouchi S."/>
            <person name="Hayakawa M."/>
        </authorList>
    </citation>
    <scope>NUCLEOTIDE SEQUENCE [LARGE SCALE GENOMIC DNA]</scope>
    <source>
        <strain evidence="2">ATCC 14538 / DSM 43046 / CBS 188.64 / JCM 3121 / NBRC 102363 / NCIMB 12654 / NRRL B-3342 / UNCC 431</strain>
    </source>
</reference>